<dbReference type="GO" id="GO:0004341">
    <property type="term" value="F:gluconolactonase activity"/>
    <property type="evidence" value="ECO:0007669"/>
    <property type="project" value="TreeGrafter"/>
</dbReference>
<comment type="similarity">
    <text evidence="1">Belongs to the SMP-30/CGR1 family.</text>
</comment>
<dbReference type="GO" id="GO:0005509">
    <property type="term" value="F:calcium ion binding"/>
    <property type="evidence" value="ECO:0007669"/>
    <property type="project" value="TreeGrafter"/>
</dbReference>
<keyword evidence="6" id="KW-1185">Reference proteome</keyword>
<name>A0A7G5IFP9_9SPHN</name>
<dbReference type="Pfam" id="PF08450">
    <property type="entry name" value="SGL"/>
    <property type="match status" value="1"/>
</dbReference>
<dbReference type="PRINTS" id="PR01790">
    <property type="entry name" value="SMP30FAMILY"/>
</dbReference>
<dbReference type="InterPro" id="IPR013658">
    <property type="entry name" value="SGL"/>
</dbReference>
<reference evidence="5 6" key="1">
    <citation type="submission" date="2020-07" db="EMBL/GenBank/DDBJ databases">
        <title>Complete genome sequence for Sandaracinobacter sp. M6.</title>
        <authorList>
            <person name="Tang Y."/>
            <person name="Liu Q."/>
            <person name="Guo Z."/>
            <person name="Lei P."/>
            <person name="Huang B."/>
        </authorList>
    </citation>
    <scope>NUCLEOTIDE SEQUENCE [LARGE SCALE GENOMIC DNA]</scope>
    <source>
        <strain evidence="5 6">M6</strain>
    </source>
</reference>
<accession>A0A7G5IFP9</accession>
<feature type="binding site" evidence="3">
    <location>
        <position position="99"/>
    </location>
    <ligand>
        <name>substrate</name>
    </ligand>
</feature>
<feature type="domain" description="SMP-30/Gluconolactonase/LRE-like region" evidence="4">
    <location>
        <begin position="16"/>
        <end position="254"/>
    </location>
</feature>
<evidence type="ECO:0000313" key="6">
    <source>
        <dbReference type="Proteomes" id="UP000515292"/>
    </source>
</evidence>
<dbReference type="Proteomes" id="UP000515292">
    <property type="component" value="Chromosome"/>
</dbReference>
<feature type="binding site" evidence="3">
    <location>
        <position position="101"/>
    </location>
    <ligand>
        <name>substrate</name>
    </ligand>
</feature>
<organism evidence="5 6">
    <name type="scientific">Sandaracinobacteroides saxicola</name>
    <dbReference type="NCBI Taxonomy" id="2759707"/>
    <lineage>
        <taxon>Bacteria</taxon>
        <taxon>Pseudomonadati</taxon>
        <taxon>Pseudomonadota</taxon>
        <taxon>Alphaproteobacteria</taxon>
        <taxon>Sphingomonadales</taxon>
        <taxon>Sphingosinicellaceae</taxon>
        <taxon>Sandaracinobacteroides</taxon>
    </lineage>
</organism>
<dbReference type="PANTHER" id="PTHR10907:SF47">
    <property type="entry name" value="REGUCALCIN"/>
    <property type="match status" value="1"/>
</dbReference>
<feature type="active site" description="Proton donor/acceptor" evidence="2">
    <location>
        <position position="199"/>
    </location>
</feature>
<gene>
    <name evidence="5" type="ORF">H3309_12560</name>
</gene>
<proteinExistence type="inferred from homology"/>
<dbReference type="Gene3D" id="2.120.10.30">
    <property type="entry name" value="TolB, C-terminal domain"/>
    <property type="match status" value="1"/>
</dbReference>
<protein>
    <submittedName>
        <fullName evidence="5">SMP-30/gluconolactonase/LRE family protein</fullName>
    </submittedName>
</protein>
<feature type="binding site" evidence="3">
    <location>
        <position position="18"/>
    </location>
    <ligand>
        <name>a divalent metal cation</name>
        <dbReference type="ChEBI" id="CHEBI:60240"/>
    </ligand>
</feature>
<comment type="cofactor">
    <cofactor evidence="3">
        <name>Zn(2+)</name>
        <dbReference type="ChEBI" id="CHEBI:29105"/>
    </cofactor>
    <text evidence="3">Binds 1 divalent metal cation per subunit.</text>
</comment>
<feature type="binding site" evidence="3">
    <location>
        <position position="149"/>
    </location>
    <ligand>
        <name>a divalent metal cation</name>
        <dbReference type="ChEBI" id="CHEBI:60240"/>
    </ligand>
</feature>
<dbReference type="GO" id="GO:0019853">
    <property type="term" value="P:L-ascorbic acid biosynthetic process"/>
    <property type="evidence" value="ECO:0007669"/>
    <property type="project" value="TreeGrafter"/>
</dbReference>
<dbReference type="RefSeq" id="WP_182295036.1">
    <property type="nucleotide sequence ID" value="NZ_CP059851.1"/>
</dbReference>
<feature type="binding site" evidence="3">
    <location>
        <position position="199"/>
    </location>
    <ligand>
        <name>a divalent metal cation</name>
        <dbReference type="ChEBI" id="CHEBI:60240"/>
    </ligand>
</feature>
<dbReference type="EMBL" id="CP059851">
    <property type="protein sequence ID" value="QMW22191.1"/>
    <property type="molecule type" value="Genomic_DNA"/>
</dbReference>
<keyword evidence="3" id="KW-0862">Zinc</keyword>
<dbReference type="InterPro" id="IPR005511">
    <property type="entry name" value="SMP-30"/>
</dbReference>
<dbReference type="PANTHER" id="PTHR10907">
    <property type="entry name" value="REGUCALCIN"/>
    <property type="match status" value="1"/>
</dbReference>
<dbReference type="AlphaFoldDB" id="A0A7G5IFP9"/>
<sequence length="273" mass="29578">MLAEPFALFADLRLPLAECPVWHDGALHLADVRGGRILRLAADGGIAREWRFDDLVACFAPLPDGDWIVAGTKDICRFNPETALRWHIARLEDDLATSRLNDGRLGPDGAFWVASMDESPAKAPIGSLWRVPLDGTAPQARATGIVTGNGIAFAPDGRTLYAADSRGVWIDAWDFDRFTSETTNRRRIATPTDAQGRPDGAQVDAQGHYWSAGVSAACLNIYTSDGTLLERHPAPTPAPTMPAFGTDGFVYLTSLRRNDDDPHAGGVFRARLA</sequence>
<keyword evidence="3" id="KW-0479">Metal-binding</keyword>
<evidence type="ECO:0000259" key="4">
    <source>
        <dbReference type="Pfam" id="PF08450"/>
    </source>
</evidence>
<evidence type="ECO:0000256" key="3">
    <source>
        <dbReference type="PIRSR" id="PIRSR605511-2"/>
    </source>
</evidence>
<dbReference type="KEGG" id="sand:H3309_12560"/>
<dbReference type="SUPFAM" id="SSF63829">
    <property type="entry name" value="Calcium-dependent phosphotriesterase"/>
    <property type="match status" value="1"/>
</dbReference>
<evidence type="ECO:0000256" key="1">
    <source>
        <dbReference type="ARBA" id="ARBA00008853"/>
    </source>
</evidence>
<evidence type="ECO:0000256" key="2">
    <source>
        <dbReference type="PIRSR" id="PIRSR605511-1"/>
    </source>
</evidence>
<evidence type="ECO:0000313" key="5">
    <source>
        <dbReference type="EMBL" id="QMW22191.1"/>
    </source>
</evidence>
<dbReference type="InterPro" id="IPR011042">
    <property type="entry name" value="6-blade_b-propeller_TolB-like"/>
</dbReference>